<feature type="domain" description="Type I restriction modification DNA specificity" evidence="5">
    <location>
        <begin position="24"/>
        <end position="180"/>
    </location>
</feature>
<feature type="coiled-coil region" evidence="4">
    <location>
        <begin position="171"/>
        <end position="198"/>
    </location>
</feature>
<dbReference type="GO" id="GO:0016787">
    <property type="term" value="F:hydrolase activity"/>
    <property type="evidence" value="ECO:0007669"/>
    <property type="project" value="UniProtKB-KW"/>
</dbReference>
<dbReference type="EMBL" id="JBHRSU010000036">
    <property type="protein sequence ID" value="MFC3102001.1"/>
    <property type="molecule type" value="Genomic_DNA"/>
</dbReference>
<evidence type="ECO:0000256" key="2">
    <source>
        <dbReference type="ARBA" id="ARBA00022747"/>
    </source>
</evidence>
<dbReference type="InterPro" id="IPR000055">
    <property type="entry name" value="Restrct_endonuc_typeI_TRD"/>
</dbReference>
<dbReference type="PANTHER" id="PTHR30408:SF12">
    <property type="entry name" value="TYPE I RESTRICTION ENZYME MJAVIII SPECIFICITY SUBUNIT"/>
    <property type="match status" value="1"/>
</dbReference>
<dbReference type="RefSeq" id="WP_336920125.1">
    <property type="nucleotide sequence ID" value="NZ_JBANRN010000014.1"/>
</dbReference>
<dbReference type="EC" id="3.1.21.-" evidence="6"/>
<keyword evidence="3" id="KW-0238">DNA-binding</keyword>
<feature type="domain" description="Type I restriction modification DNA specificity" evidence="5">
    <location>
        <begin position="276"/>
        <end position="376"/>
    </location>
</feature>
<dbReference type="GO" id="GO:0004519">
    <property type="term" value="F:endonuclease activity"/>
    <property type="evidence" value="ECO:0007669"/>
    <property type="project" value="UniProtKB-KW"/>
</dbReference>
<evidence type="ECO:0000313" key="7">
    <source>
        <dbReference type="Proteomes" id="UP001595378"/>
    </source>
</evidence>
<feature type="coiled-coil region" evidence="4">
    <location>
        <begin position="355"/>
        <end position="389"/>
    </location>
</feature>
<reference evidence="7" key="1">
    <citation type="journal article" date="2019" name="Int. J. Syst. Evol. Microbiol.">
        <title>The Global Catalogue of Microorganisms (GCM) 10K type strain sequencing project: providing services to taxonomists for standard genome sequencing and annotation.</title>
        <authorList>
            <consortium name="The Broad Institute Genomics Platform"/>
            <consortium name="The Broad Institute Genome Sequencing Center for Infectious Disease"/>
            <person name="Wu L."/>
            <person name="Ma J."/>
        </authorList>
    </citation>
    <scope>NUCLEOTIDE SEQUENCE [LARGE SCALE GENOMIC DNA]</scope>
    <source>
        <strain evidence="7">KCTC 52606</strain>
    </source>
</reference>
<comment type="caution">
    <text evidence="6">The sequence shown here is derived from an EMBL/GenBank/DDBJ whole genome shotgun (WGS) entry which is preliminary data.</text>
</comment>
<dbReference type="Gene3D" id="3.90.220.20">
    <property type="entry name" value="DNA methylase specificity domains"/>
    <property type="match status" value="2"/>
</dbReference>
<dbReference type="Pfam" id="PF01420">
    <property type="entry name" value="Methylase_S"/>
    <property type="match status" value="2"/>
</dbReference>
<dbReference type="InterPro" id="IPR044946">
    <property type="entry name" value="Restrct_endonuc_typeI_TRD_sf"/>
</dbReference>
<name>A0ABV7EKI7_9SPHN</name>
<keyword evidence="4" id="KW-0175">Coiled coil</keyword>
<keyword evidence="2" id="KW-0680">Restriction system</keyword>
<gene>
    <name evidence="6" type="ORF">ACFODK_14015</name>
</gene>
<dbReference type="Proteomes" id="UP001595378">
    <property type="component" value="Unassembled WGS sequence"/>
</dbReference>
<organism evidence="6 7">
    <name type="scientific">Alteraurantiacibacter lauratis</name>
    <dbReference type="NCBI Taxonomy" id="2054627"/>
    <lineage>
        <taxon>Bacteria</taxon>
        <taxon>Pseudomonadati</taxon>
        <taxon>Pseudomonadota</taxon>
        <taxon>Alphaproteobacteria</taxon>
        <taxon>Sphingomonadales</taxon>
        <taxon>Erythrobacteraceae</taxon>
        <taxon>Alteraurantiacibacter</taxon>
    </lineage>
</organism>
<dbReference type="SUPFAM" id="SSF116734">
    <property type="entry name" value="DNA methylase specificity domain"/>
    <property type="match status" value="2"/>
</dbReference>
<accession>A0ABV7EKI7</accession>
<protein>
    <submittedName>
        <fullName evidence="6">Restriction endonuclease subunit S</fullName>
        <ecNumber evidence="6">3.1.21.-</ecNumber>
    </submittedName>
</protein>
<proteinExistence type="inferred from homology"/>
<evidence type="ECO:0000256" key="3">
    <source>
        <dbReference type="ARBA" id="ARBA00023125"/>
    </source>
</evidence>
<keyword evidence="6" id="KW-0378">Hydrolase</keyword>
<keyword evidence="7" id="KW-1185">Reference proteome</keyword>
<dbReference type="InterPro" id="IPR052021">
    <property type="entry name" value="Type-I_RS_S_subunit"/>
</dbReference>
<evidence type="ECO:0000259" key="5">
    <source>
        <dbReference type="Pfam" id="PF01420"/>
    </source>
</evidence>
<keyword evidence="6" id="KW-0255">Endonuclease</keyword>
<sequence length="404" mass="44982">MSDAKAQRPTSVAPTTREPVGGSKWIDAYLGDVAEIISGQHVLASLVNEDGRGVPYLTGPSDFVGQRPHATKWTTSPSAVCEGGDLLITVKGSGCGSIAMADRQYAISRQLMAIRAKEIEPGFLRPLVPFLVSMNQLIPSGTIPQFTREELKALPTKIPPRHQQMRVAEMLSTWDEALERLSRQIEHKERLLESIRERLIHGAHRLGDRNAPWPMVALSEVTRQLTGRNGDRYGRDLVMGVTKAEGIVPMREHVVAENISRYLVLPPNGFAYNPMRINIGSIAMSEHEGDVIVSPDYVVFTCKEDRLHPRFLNHLRRTKAWADFMTIAGNGSVRVRIYYASLAEFEFHLPPLDEQRAIVEMLDDAEREITALEAERAALARQRDALATELLTGRLRVPQAEAAS</sequence>
<evidence type="ECO:0000256" key="4">
    <source>
        <dbReference type="SAM" id="Coils"/>
    </source>
</evidence>
<evidence type="ECO:0000256" key="1">
    <source>
        <dbReference type="ARBA" id="ARBA00010923"/>
    </source>
</evidence>
<keyword evidence="6" id="KW-0540">Nuclease</keyword>
<comment type="similarity">
    <text evidence="1">Belongs to the type-I restriction system S methylase family.</text>
</comment>
<dbReference type="PANTHER" id="PTHR30408">
    <property type="entry name" value="TYPE-1 RESTRICTION ENZYME ECOKI SPECIFICITY PROTEIN"/>
    <property type="match status" value="1"/>
</dbReference>
<evidence type="ECO:0000313" key="6">
    <source>
        <dbReference type="EMBL" id="MFC3102001.1"/>
    </source>
</evidence>